<dbReference type="InterPro" id="IPR043001">
    <property type="entry name" value="IP5_2-K_N_lobe"/>
</dbReference>
<evidence type="ECO:0000313" key="8">
    <source>
        <dbReference type="EMBL" id="JAT83739.1"/>
    </source>
</evidence>
<proteinExistence type="inferred from homology"/>
<comment type="catalytic activity">
    <reaction evidence="7">
        <text>1D-myo-inositol 1,3,4,5,6-pentakisphosphate + ATP = 1D-myo-inositol hexakisphosphate + ADP + H(+)</text>
        <dbReference type="Rhea" id="RHEA:20313"/>
        <dbReference type="ChEBI" id="CHEBI:15378"/>
        <dbReference type="ChEBI" id="CHEBI:30616"/>
        <dbReference type="ChEBI" id="CHEBI:57733"/>
        <dbReference type="ChEBI" id="CHEBI:58130"/>
        <dbReference type="ChEBI" id="CHEBI:456216"/>
        <dbReference type="EC" id="2.7.1.158"/>
    </reaction>
</comment>
<dbReference type="PANTHER" id="PTHR14456:SF2">
    <property type="entry name" value="INOSITOL-PENTAKISPHOSPHATE 2-KINASE"/>
    <property type="match status" value="1"/>
</dbReference>
<accession>A0A1E1W9X0</accession>
<gene>
    <name evidence="8" type="ORF">g.12070</name>
</gene>
<organism evidence="8">
    <name type="scientific">Pectinophora gossypiella</name>
    <name type="common">Cotton pink bollworm</name>
    <name type="synonym">Depressaria gossypiella</name>
    <dbReference type="NCBI Taxonomy" id="13191"/>
    <lineage>
        <taxon>Eukaryota</taxon>
        <taxon>Metazoa</taxon>
        <taxon>Ecdysozoa</taxon>
        <taxon>Arthropoda</taxon>
        <taxon>Hexapoda</taxon>
        <taxon>Insecta</taxon>
        <taxon>Pterygota</taxon>
        <taxon>Neoptera</taxon>
        <taxon>Endopterygota</taxon>
        <taxon>Lepidoptera</taxon>
        <taxon>Glossata</taxon>
        <taxon>Ditrysia</taxon>
        <taxon>Gelechioidea</taxon>
        <taxon>Gelechiidae</taxon>
        <taxon>Apatetrinae</taxon>
        <taxon>Pectinophora</taxon>
    </lineage>
</organism>
<comment type="domain">
    <text evidence="7">The EXKPK motif is conserved in inositol-pentakisphosphate 2-kinases of both family 1 and 2.</text>
</comment>
<evidence type="ECO:0000256" key="1">
    <source>
        <dbReference type="ARBA" id="ARBA00007229"/>
    </source>
</evidence>
<dbReference type="Gene3D" id="3.30.200.110">
    <property type="entry name" value="Inositol-pentakisphosphate 2-kinase, N-lobe"/>
    <property type="match status" value="1"/>
</dbReference>
<keyword evidence="6 7" id="KW-0067">ATP-binding</keyword>
<evidence type="ECO:0000256" key="7">
    <source>
        <dbReference type="RuleBase" id="RU364126"/>
    </source>
</evidence>
<dbReference type="InterPro" id="IPR009286">
    <property type="entry name" value="Ins_P5_2-kin"/>
</dbReference>
<dbReference type="GO" id="GO:0005524">
    <property type="term" value="F:ATP binding"/>
    <property type="evidence" value="ECO:0007669"/>
    <property type="project" value="UniProtKB-KW"/>
</dbReference>
<keyword evidence="4 7" id="KW-0547">Nucleotide-binding</keyword>
<dbReference type="OrthoDB" id="245150at2759"/>
<evidence type="ECO:0000256" key="2">
    <source>
        <dbReference type="ARBA" id="ARBA00012023"/>
    </source>
</evidence>
<evidence type="ECO:0000256" key="4">
    <source>
        <dbReference type="ARBA" id="ARBA00022741"/>
    </source>
</evidence>
<keyword evidence="5 7" id="KW-0418">Kinase</keyword>
<evidence type="ECO:0000256" key="5">
    <source>
        <dbReference type="ARBA" id="ARBA00022777"/>
    </source>
</evidence>
<dbReference type="AlphaFoldDB" id="A0A1E1W9X0"/>
<dbReference type="EC" id="2.7.1.158" evidence="2 7"/>
<dbReference type="GO" id="GO:0005634">
    <property type="term" value="C:nucleus"/>
    <property type="evidence" value="ECO:0007669"/>
    <property type="project" value="TreeGrafter"/>
</dbReference>
<dbReference type="PANTHER" id="PTHR14456">
    <property type="entry name" value="INOSITOL POLYPHOSPHATE KINASE 1"/>
    <property type="match status" value="1"/>
</dbReference>
<comment type="function">
    <text evidence="7">Phosphorylates Ins(1,3,4,5,6)P5 at position 2 to form Ins(1,2,3,4,5,6)P6 (InsP6 or phytate).</text>
</comment>
<evidence type="ECO:0000256" key="3">
    <source>
        <dbReference type="ARBA" id="ARBA00022679"/>
    </source>
</evidence>
<dbReference type="EMBL" id="GDQN01007315">
    <property type="protein sequence ID" value="JAT83739.1"/>
    <property type="molecule type" value="Transcribed_RNA"/>
</dbReference>
<dbReference type="GO" id="GO:0032958">
    <property type="term" value="P:inositol phosphate biosynthetic process"/>
    <property type="evidence" value="ECO:0007669"/>
    <property type="project" value="TreeGrafter"/>
</dbReference>
<keyword evidence="3 7" id="KW-0808">Transferase</keyword>
<protein>
    <recommendedName>
        <fullName evidence="2 7">Inositol-pentakisphosphate 2-kinase</fullName>
        <ecNumber evidence="2 7">2.7.1.158</ecNumber>
    </recommendedName>
</protein>
<sequence>MSILGKSWKYINEGNVHIVLHILETNYVLRLIKEDGNPVDLKTIRRSVDFVNLVMIPFLAINDHHLQDIVEIPANELIELSRNLVDFRPDHRKFKSMLSSYAIKDINLAILNAKSDTNFCIELKPKEGFMSPHFKKFSKCYYCLKQFLKLQERQIDQISDYCPLDLFSGDAHRMKIALINLIRNPQNNFKVFKNGHIIYDEKSSQTVLENTIKDMKVFGGSLNIFLDFIIEILLSGYEKCHSILKESEGLPIEQTIESRRTHCDTENSLNSTSFLHKLLYLQKLSEYMQLDTKNNKEDYDYVHTVIDRVKKQKIDLKIAENRNTFISTTDPEILGLISAVAKDCSIMISFSTSFEEGFSTIQIGEHKVPFRISITDLEPKPMKTLVKRVRTERKLIEIYEQHLSSAQK</sequence>
<name>A0A1E1W9X0_PECGO</name>
<dbReference type="GO" id="GO:0035299">
    <property type="term" value="F:inositol-1,3,4,5,6-pentakisphosphate 2-kinase activity"/>
    <property type="evidence" value="ECO:0007669"/>
    <property type="project" value="UniProtKB-EC"/>
</dbReference>
<dbReference type="Pfam" id="PF06090">
    <property type="entry name" value="Ins_P5_2-kin"/>
    <property type="match status" value="1"/>
</dbReference>
<comment type="similarity">
    <text evidence="1">Belongs to the IPK1 type 2 family.</text>
</comment>
<evidence type="ECO:0000256" key="6">
    <source>
        <dbReference type="ARBA" id="ARBA00022840"/>
    </source>
</evidence>
<reference evidence="8" key="1">
    <citation type="submission" date="2015-09" db="EMBL/GenBank/DDBJ databases">
        <title>De novo assembly of Pectinophora gossypiella (Pink Bollworm) gut transcriptome.</title>
        <authorList>
            <person name="Tassone E.E."/>
        </authorList>
    </citation>
    <scope>NUCLEOTIDE SEQUENCE</scope>
</reference>